<keyword evidence="4 6" id="KW-0472">Membrane</keyword>
<organism evidence="8 9">
    <name type="scientific">Corynebacterium deserti GIMN1.010</name>
    <dbReference type="NCBI Taxonomy" id="931089"/>
    <lineage>
        <taxon>Bacteria</taxon>
        <taxon>Bacillati</taxon>
        <taxon>Actinomycetota</taxon>
        <taxon>Actinomycetes</taxon>
        <taxon>Mycobacteriales</taxon>
        <taxon>Corynebacteriaceae</taxon>
        <taxon>Corynebacterium</taxon>
    </lineage>
</organism>
<keyword evidence="9" id="KW-1185">Reference proteome</keyword>
<feature type="compositionally biased region" description="Low complexity" evidence="5">
    <location>
        <begin position="92"/>
        <end position="111"/>
    </location>
</feature>
<feature type="transmembrane region" description="Helical" evidence="6">
    <location>
        <begin position="172"/>
        <end position="193"/>
    </location>
</feature>
<dbReference type="Pfam" id="PF06271">
    <property type="entry name" value="RDD"/>
    <property type="match status" value="1"/>
</dbReference>
<evidence type="ECO:0000256" key="1">
    <source>
        <dbReference type="ARBA" id="ARBA00004141"/>
    </source>
</evidence>
<dbReference type="OrthoDB" id="4426559at2"/>
<feature type="domain" description="RDD" evidence="7">
    <location>
        <begin position="166"/>
        <end position="292"/>
    </location>
</feature>
<protein>
    <recommendedName>
        <fullName evidence="7">RDD domain-containing protein</fullName>
    </recommendedName>
</protein>
<dbReference type="EMBL" id="CP009220">
    <property type="protein sequence ID" value="ALC05147.1"/>
    <property type="molecule type" value="Genomic_DNA"/>
</dbReference>
<dbReference type="RefSeq" id="WP_053544267.1">
    <property type="nucleotide sequence ID" value="NZ_CP009220.1"/>
</dbReference>
<proteinExistence type="predicted"/>
<keyword evidence="3 6" id="KW-1133">Transmembrane helix</keyword>
<evidence type="ECO:0000313" key="8">
    <source>
        <dbReference type="EMBL" id="ALC05147.1"/>
    </source>
</evidence>
<feature type="region of interest" description="Disordered" evidence="5">
    <location>
        <begin position="88"/>
        <end position="114"/>
    </location>
</feature>
<dbReference type="PATRIC" id="fig|931089.4.peg.702"/>
<reference evidence="8 9" key="1">
    <citation type="submission" date="2014-08" db="EMBL/GenBank/DDBJ databases">
        <title>Complete genome sequence of Corynebacterium deserti GIMN1.010 (=DSM 45689), isolated from desert sand in western China.</title>
        <authorList>
            <person name="Ruckert C."/>
            <person name="Albersmeier A."/>
            <person name="Kalinowski J."/>
        </authorList>
    </citation>
    <scope>NUCLEOTIDE SEQUENCE [LARGE SCALE GENOMIC DNA]</scope>
    <source>
        <strain evidence="8 9">GIMN1.010</strain>
    </source>
</reference>
<feature type="transmembrane region" description="Helical" evidence="6">
    <location>
        <begin position="199"/>
        <end position="220"/>
    </location>
</feature>
<gene>
    <name evidence="8" type="ORF">CDES_03470</name>
</gene>
<evidence type="ECO:0000259" key="7">
    <source>
        <dbReference type="Pfam" id="PF06271"/>
    </source>
</evidence>
<comment type="subcellular location">
    <subcellularLocation>
        <location evidence="1">Membrane</location>
        <topology evidence="1">Multi-pass membrane protein</topology>
    </subcellularLocation>
</comment>
<dbReference type="Proteomes" id="UP000068067">
    <property type="component" value="Chromosome"/>
</dbReference>
<evidence type="ECO:0000256" key="4">
    <source>
        <dbReference type="ARBA" id="ARBA00023136"/>
    </source>
</evidence>
<evidence type="ECO:0000256" key="6">
    <source>
        <dbReference type="SAM" id="Phobius"/>
    </source>
</evidence>
<evidence type="ECO:0000256" key="3">
    <source>
        <dbReference type="ARBA" id="ARBA00022989"/>
    </source>
</evidence>
<dbReference type="InterPro" id="IPR010432">
    <property type="entry name" value="RDD"/>
</dbReference>
<evidence type="ECO:0000256" key="2">
    <source>
        <dbReference type="ARBA" id="ARBA00022692"/>
    </source>
</evidence>
<feature type="transmembrane region" description="Helical" evidence="6">
    <location>
        <begin position="252"/>
        <end position="273"/>
    </location>
</feature>
<accession>A0A0M4CKK2</accession>
<dbReference type="STRING" id="931089.CDES_03470"/>
<dbReference type="GO" id="GO:0016020">
    <property type="term" value="C:membrane"/>
    <property type="evidence" value="ECO:0007669"/>
    <property type="project" value="UniProtKB-SubCell"/>
</dbReference>
<evidence type="ECO:0000256" key="5">
    <source>
        <dbReference type="SAM" id="MobiDB-lite"/>
    </source>
</evidence>
<name>A0A0M4CKK2_9CORY</name>
<dbReference type="AlphaFoldDB" id="A0A0M4CKK2"/>
<keyword evidence="2 6" id="KW-0812">Transmembrane</keyword>
<evidence type="ECO:0000313" key="9">
    <source>
        <dbReference type="Proteomes" id="UP000068067"/>
    </source>
</evidence>
<dbReference type="KEGG" id="cdx:CDES_03470"/>
<sequence>MNNNLPNLYDAFGLDRNDDSEALGISLSARDLRLEQMGIAENDPRRTQTVQAFAVLADPAKRATYDAQIDSGIPLTWAQIQHLGNFGSLPTHQPFSAPSSPHQAQPQQQWSTNPDQGYVYGNPTMDHTAQGYNPINDQVNSSMFAGQPFASAPATKGFSGSTPQRPAAGTRLGMAIMDMFFAGIIGAIIAGIFSFGSDFLFGIITFLFTIVYIIGGETVLGSTPAKLLMGYETRDVTTGAKLSAGASLKRNWWKLIGVTGIGSIISFIMAAVYGSSINPGNDMRGAHDRLANAEIVKKNS</sequence>